<dbReference type="Proteomes" id="UP000076858">
    <property type="component" value="Unassembled WGS sequence"/>
</dbReference>
<name>A0A164HSH9_9CRUS</name>
<dbReference type="AlphaFoldDB" id="A0A164HSH9"/>
<comment type="caution">
    <text evidence="2">The sequence shown here is derived from an EMBL/GenBank/DDBJ whole genome shotgun (WGS) entry which is preliminary data.</text>
</comment>
<dbReference type="EMBL" id="LRGB01009655">
    <property type="protein sequence ID" value="KZS00518.1"/>
    <property type="molecule type" value="Genomic_DNA"/>
</dbReference>
<gene>
    <name evidence="2" type="ORF">APZ42_003153</name>
</gene>
<accession>A0A164HSH9</accession>
<evidence type="ECO:0000313" key="3">
    <source>
        <dbReference type="Proteomes" id="UP000076858"/>
    </source>
</evidence>
<evidence type="ECO:0000313" key="2">
    <source>
        <dbReference type="EMBL" id="KZS00518.1"/>
    </source>
</evidence>
<keyword evidence="3" id="KW-1185">Reference proteome</keyword>
<feature type="region of interest" description="Disordered" evidence="1">
    <location>
        <begin position="93"/>
        <end position="131"/>
    </location>
</feature>
<organism evidence="2 3">
    <name type="scientific">Daphnia magna</name>
    <dbReference type="NCBI Taxonomy" id="35525"/>
    <lineage>
        <taxon>Eukaryota</taxon>
        <taxon>Metazoa</taxon>
        <taxon>Ecdysozoa</taxon>
        <taxon>Arthropoda</taxon>
        <taxon>Crustacea</taxon>
        <taxon>Branchiopoda</taxon>
        <taxon>Diplostraca</taxon>
        <taxon>Cladocera</taxon>
        <taxon>Anomopoda</taxon>
        <taxon>Daphniidae</taxon>
        <taxon>Daphnia</taxon>
    </lineage>
</organism>
<protein>
    <submittedName>
        <fullName evidence="2">Uncharacterized protein</fullName>
    </submittedName>
</protein>
<sequence length="131" mass="13400">MQVERGAGALVRAGHRPVGDAAVACDEAILRVPIHVGDVGEAVAQEDADGCLALQLDAGLRRPAGGEEDAILGEVGQDAFDIAAVEGGLDLHHQGLGHGGHSRAPRKISPGHSIIVGGRDQRRWRGGPCAG</sequence>
<proteinExistence type="predicted"/>
<evidence type="ECO:0000256" key="1">
    <source>
        <dbReference type="SAM" id="MobiDB-lite"/>
    </source>
</evidence>
<reference evidence="2 3" key="1">
    <citation type="submission" date="2016-03" db="EMBL/GenBank/DDBJ databases">
        <title>EvidentialGene: Evidence-directed Construction of Genes on Genomes.</title>
        <authorList>
            <person name="Gilbert D.G."/>
            <person name="Choi J.-H."/>
            <person name="Mockaitis K."/>
            <person name="Colbourne J."/>
            <person name="Pfrender M."/>
        </authorList>
    </citation>
    <scope>NUCLEOTIDE SEQUENCE [LARGE SCALE GENOMIC DNA]</scope>
    <source>
        <strain evidence="2 3">Xinb3</strain>
        <tissue evidence="2">Complete organism</tissue>
    </source>
</reference>